<evidence type="ECO:0000256" key="2">
    <source>
        <dbReference type="ARBA" id="ARBA00022980"/>
    </source>
</evidence>
<organism evidence="8 9">
    <name type="scientific">Candidatus Taylorbacteria bacterium RIFOXYD2_FULL_36_9</name>
    <dbReference type="NCBI Taxonomy" id="1802338"/>
    <lineage>
        <taxon>Bacteria</taxon>
        <taxon>Candidatus Tayloriibacteriota</taxon>
    </lineage>
</organism>
<keyword evidence="3 5" id="KW-0687">Ribonucleoprotein</keyword>
<comment type="caution">
    <text evidence="8">The sequence shown here is derived from an EMBL/GenBank/DDBJ whole genome shotgun (WGS) entry which is preliminary data.</text>
</comment>
<keyword evidence="2 5" id="KW-0689">Ribosomal protein</keyword>
<reference evidence="8 9" key="1">
    <citation type="journal article" date="2016" name="Nat. Commun.">
        <title>Thousands of microbial genomes shed light on interconnected biogeochemical processes in an aquifer system.</title>
        <authorList>
            <person name="Anantharaman K."/>
            <person name="Brown C.T."/>
            <person name="Hug L.A."/>
            <person name="Sharon I."/>
            <person name="Castelle C.J."/>
            <person name="Probst A.J."/>
            <person name="Thomas B.C."/>
            <person name="Singh A."/>
            <person name="Wilkins M.J."/>
            <person name="Karaoz U."/>
            <person name="Brodie E.L."/>
            <person name="Williams K.H."/>
            <person name="Hubbard S.S."/>
            <person name="Banfield J.F."/>
        </authorList>
    </citation>
    <scope>NUCLEOTIDE SEQUENCE [LARGE SCALE GENOMIC DNA]</scope>
</reference>
<evidence type="ECO:0000313" key="9">
    <source>
        <dbReference type="Proteomes" id="UP000176965"/>
    </source>
</evidence>
<proteinExistence type="inferred from homology"/>
<dbReference type="InterPro" id="IPR005825">
    <property type="entry name" value="Ribosomal_uL24_CS"/>
</dbReference>
<dbReference type="Proteomes" id="UP000176965">
    <property type="component" value="Unassembled WGS sequence"/>
</dbReference>
<protein>
    <recommendedName>
        <fullName evidence="4 5">Large ribosomal subunit protein uL24</fullName>
    </recommendedName>
</protein>
<evidence type="ECO:0000256" key="1">
    <source>
        <dbReference type="ARBA" id="ARBA00010618"/>
    </source>
</evidence>
<keyword evidence="5" id="KW-0694">RNA-binding</keyword>
<evidence type="ECO:0000256" key="5">
    <source>
        <dbReference type="HAMAP-Rule" id="MF_01326"/>
    </source>
</evidence>
<sequence>MKIKKNDNVIIIAGKDKGKTAKVLRAFPKENLIIVEGVNLKKKHQRATKSNSKGQIIEKALPIHVSNVMLIEGKKGVRVGKKLIGEKMVRISRKTGKEI</sequence>
<dbReference type="HAMAP" id="MF_01326_B">
    <property type="entry name" value="Ribosomal_uL24_B"/>
    <property type="match status" value="1"/>
</dbReference>
<dbReference type="AlphaFoldDB" id="A0A1G2PGK6"/>
<dbReference type="GO" id="GO:0019843">
    <property type="term" value="F:rRNA binding"/>
    <property type="evidence" value="ECO:0007669"/>
    <property type="project" value="UniProtKB-UniRule"/>
</dbReference>
<dbReference type="PROSITE" id="PS01108">
    <property type="entry name" value="RIBOSOMAL_L24"/>
    <property type="match status" value="1"/>
</dbReference>
<evidence type="ECO:0000256" key="3">
    <source>
        <dbReference type="ARBA" id="ARBA00023274"/>
    </source>
</evidence>
<dbReference type="InterPro" id="IPR005824">
    <property type="entry name" value="KOW"/>
</dbReference>
<dbReference type="STRING" id="1802338.A2541_00830"/>
<dbReference type="Gene3D" id="2.30.30.30">
    <property type="match status" value="1"/>
</dbReference>
<feature type="domain" description="KOW" evidence="7">
    <location>
        <begin position="2"/>
        <end position="29"/>
    </location>
</feature>
<name>A0A1G2PGK6_9BACT</name>
<dbReference type="Pfam" id="PF00467">
    <property type="entry name" value="KOW"/>
    <property type="match status" value="1"/>
</dbReference>
<comment type="subunit">
    <text evidence="5">Part of the 50S ribosomal subunit.</text>
</comment>
<dbReference type="CDD" id="cd06089">
    <property type="entry name" value="KOW_RPL26"/>
    <property type="match status" value="1"/>
</dbReference>
<evidence type="ECO:0000313" key="8">
    <source>
        <dbReference type="EMBL" id="OHA47403.1"/>
    </source>
</evidence>
<dbReference type="GO" id="GO:0005840">
    <property type="term" value="C:ribosome"/>
    <property type="evidence" value="ECO:0007669"/>
    <property type="project" value="UniProtKB-KW"/>
</dbReference>
<dbReference type="Pfam" id="PF17136">
    <property type="entry name" value="ribosomal_L24"/>
    <property type="match status" value="1"/>
</dbReference>
<dbReference type="SUPFAM" id="SSF50104">
    <property type="entry name" value="Translation proteins SH3-like domain"/>
    <property type="match status" value="1"/>
</dbReference>
<dbReference type="NCBIfam" id="TIGR01079">
    <property type="entry name" value="rplX_bact"/>
    <property type="match status" value="1"/>
</dbReference>
<dbReference type="GO" id="GO:0006412">
    <property type="term" value="P:translation"/>
    <property type="evidence" value="ECO:0007669"/>
    <property type="project" value="UniProtKB-UniRule"/>
</dbReference>
<gene>
    <name evidence="5" type="primary">rplX</name>
    <name evidence="8" type="ORF">A2541_00830</name>
</gene>
<evidence type="ECO:0000256" key="4">
    <source>
        <dbReference type="ARBA" id="ARBA00035206"/>
    </source>
</evidence>
<dbReference type="InterPro" id="IPR008991">
    <property type="entry name" value="Translation_prot_SH3-like_sf"/>
</dbReference>
<evidence type="ECO:0000256" key="6">
    <source>
        <dbReference type="RuleBase" id="RU003477"/>
    </source>
</evidence>
<dbReference type="InterPro" id="IPR003256">
    <property type="entry name" value="Ribosomal_uL24"/>
</dbReference>
<accession>A0A1G2PGK6</accession>
<comment type="function">
    <text evidence="5">One of two assembly initiator proteins, it binds directly to the 5'-end of the 23S rRNA, where it nucleates assembly of the 50S subunit.</text>
</comment>
<comment type="similarity">
    <text evidence="1 5 6">Belongs to the universal ribosomal protein uL24 family.</text>
</comment>
<dbReference type="InterPro" id="IPR041988">
    <property type="entry name" value="Ribosomal_uL24_KOW"/>
</dbReference>
<dbReference type="InterPro" id="IPR014722">
    <property type="entry name" value="Rib_uL2_dom2"/>
</dbReference>
<dbReference type="GO" id="GO:0003735">
    <property type="term" value="F:structural constituent of ribosome"/>
    <property type="evidence" value="ECO:0007669"/>
    <property type="project" value="InterPro"/>
</dbReference>
<dbReference type="InterPro" id="IPR057264">
    <property type="entry name" value="Ribosomal_uL24_C"/>
</dbReference>
<dbReference type="EMBL" id="MHSQ01000013">
    <property type="protein sequence ID" value="OHA47403.1"/>
    <property type="molecule type" value="Genomic_DNA"/>
</dbReference>
<dbReference type="PANTHER" id="PTHR12903">
    <property type="entry name" value="MITOCHONDRIAL RIBOSOMAL PROTEIN L24"/>
    <property type="match status" value="1"/>
</dbReference>
<evidence type="ECO:0000259" key="7">
    <source>
        <dbReference type="SMART" id="SM00739"/>
    </source>
</evidence>
<dbReference type="SMART" id="SM00739">
    <property type="entry name" value="KOW"/>
    <property type="match status" value="1"/>
</dbReference>
<comment type="function">
    <text evidence="5">One of the proteins that surrounds the polypeptide exit tunnel on the outside of the subunit.</text>
</comment>
<dbReference type="GO" id="GO:1990904">
    <property type="term" value="C:ribonucleoprotein complex"/>
    <property type="evidence" value="ECO:0007669"/>
    <property type="project" value="UniProtKB-KW"/>
</dbReference>
<keyword evidence="5" id="KW-0699">rRNA-binding</keyword>